<keyword evidence="1" id="KW-0802">TPR repeat</keyword>
<feature type="region of interest" description="Disordered" evidence="3">
    <location>
        <begin position="100"/>
        <end position="121"/>
    </location>
</feature>
<dbReference type="GO" id="GO:0120147">
    <property type="term" value="F:formylglycine-generating oxidase activity"/>
    <property type="evidence" value="ECO:0007669"/>
    <property type="project" value="TreeGrafter"/>
</dbReference>
<dbReference type="EMBL" id="SULG01000087">
    <property type="protein sequence ID" value="TLD40674.1"/>
    <property type="molecule type" value="Genomic_DNA"/>
</dbReference>
<proteinExistence type="predicted"/>
<keyword evidence="2" id="KW-0175">Coiled coil</keyword>
<dbReference type="PANTHER" id="PTHR23150">
    <property type="entry name" value="SULFATASE MODIFYING FACTOR 1, 2"/>
    <property type="match status" value="1"/>
</dbReference>
<dbReference type="PANTHER" id="PTHR23150:SF19">
    <property type="entry name" value="FORMYLGLYCINE-GENERATING ENZYME"/>
    <property type="match status" value="1"/>
</dbReference>
<sequence>MKLAYLIILLVFSLVYPSNILLAKDTKKEAKNLHQEKNALLKAEKNIAKNKLCPECNRIYPGDVDFCSIDGKQLVEFVEQDLICPTCKDKANPGEKFCKRDGTPLTHQPSPEKRPEFKIPSNATPEELAKETLLYLTEGNKLREAGDFEKALEEYKKVEILNSEMPSLHFHMGGIYWKLGKAKEALSHLDKCRKLLEAQSPEIRSDESYQKTLQDVNVYISKLEKGLNQSEKEQRKELKQSERAEKTKKSLAENKKKWNKMALVPAGKFIMGSGDDEFIPEESPQHEVYQDAFYIDVYEVTNAQYWEFLQYIKNTGDHSKCYPGEPKGKDHTPGTPHTGWDYPYYDYPDYPVNRIDWYDAYAYAAWAGKRLPTEAEWEKAARGMDGRRFPWGNVWDAKLCNAGAGASLAVGSFESGKSIYGCFDMSGSLSEWCNDWYHPEYYHNTPSVNPKGPETSTGVRIVKGGSLFAPYVYKMRCAVRMFGKPEERNKSIGFRCVKDYKPGTEQNTKEASKQEVIKVQ</sequence>
<organism evidence="5 6">
    <name type="scientific">Candidatus Jettenia ecosi</name>
    <dbReference type="NCBI Taxonomy" id="2494326"/>
    <lineage>
        <taxon>Bacteria</taxon>
        <taxon>Pseudomonadati</taxon>
        <taxon>Planctomycetota</taxon>
        <taxon>Candidatus Brocadiia</taxon>
        <taxon>Candidatus Brocadiales</taxon>
        <taxon>Candidatus Brocadiaceae</taxon>
        <taxon>Candidatus Jettenia</taxon>
    </lineage>
</organism>
<accession>A0A533Q7R4</accession>
<dbReference type="InterPro" id="IPR011990">
    <property type="entry name" value="TPR-like_helical_dom_sf"/>
</dbReference>
<feature type="repeat" description="TPR" evidence="1">
    <location>
        <begin position="132"/>
        <end position="165"/>
    </location>
</feature>
<dbReference type="PROSITE" id="PS50005">
    <property type="entry name" value="TPR"/>
    <property type="match status" value="1"/>
</dbReference>
<dbReference type="Gene3D" id="1.25.40.10">
    <property type="entry name" value="Tetratricopeptide repeat domain"/>
    <property type="match status" value="1"/>
</dbReference>
<evidence type="ECO:0000256" key="3">
    <source>
        <dbReference type="SAM" id="MobiDB-lite"/>
    </source>
</evidence>
<dbReference type="Gene3D" id="3.90.1580.10">
    <property type="entry name" value="paralog of FGE (formylglycine-generating enzyme)"/>
    <property type="match status" value="1"/>
</dbReference>
<evidence type="ECO:0000259" key="4">
    <source>
        <dbReference type="Pfam" id="PF03781"/>
    </source>
</evidence>
<comment type="caution">
    <text evidence="5">The sequence shown here is derived from an EMBL/GenBank/DDBJ whole genome shotgun (WGS) entry which is preliminary data.</text>
</comment>
<dbReference type="InterPro" id="IPR016187">
    <property type="entry name" value="CTDL_fold"/>
</dbReference>
<feature type="domain" description="Sulfatase-modifying factor enzyme-like" evidence="4">
    <location>
        <begin position="260"/>
        <end position="498"/>
    </location>
</feature>
<dbReference type="SMART" id="SM00028">
    <property type="entry name" value="TPR"/>
    <property type="match status" value="2"/>
</dbReference>
<dbReference type="Pfam" id="PF13414">
    <property type="entry name" value="TPR_11"/>
    <property type="match status" value="1"/>
</dbReference>
<gene>
    <name evidence="5" type="ORF">JETT_3072</name>
</gene>
<dbReference type="InterPro" id="IPR005532">
    <property type="entry name" value="SUMF_dom"/>
</dbReference>
<dbReference type="Proteomes" id="UP000319783">
    <property type="component" value="Unassembled WGS sequence"/>
</dbReference>
<dbReference type="SUPFAM" id="SSF56436">
    <property type="entry name" value="C-type lectin-like"/>
    <property type="match status" value="1"/>
</dbReference>
<dbReference type="InterPro" id="IPR042095">
    <property type="entry name" value="SUMF_sf"/>
</dbReference>
<feature type="coiled-coil region" evidence="2">
    <location>
        <begin position="23"/>
        <end position="51"/>
    </location>
</feature>
<name>A0A533Q7R4_9BACT</name>
<evidence type="ECO:0000313" key="5">
    <source>
        <dbReference type="EMBL" id="TLD40674.1"/>
    </source>
</evidence>
<feature type="region of interest" description="Disordered" evidence="3">
    <location>
        <begin position="230"/>
        <end position="251"/>
    </location>
</feature>
<protein>
    <recommendedName>
        <fullName evidence="4">Sulfatase-modifying factor enzyme-like domain-containing protein</fullName>
    </recommendedName>
</protein>
<dbReference type="AlphaFoldDB" id="A0A533Q7R4"/>
<dbReference type="InterPro" id="IPR019734">
    <property type="entry name" value="TPR_rpt"/>
</dbReference>
<reference evidence="5 6" key="1">
    <citation type="submission" date="2019-04" db="EMBL/GenBank/DDBJ databases">
        <title>Genome of a novel bacterium Candidatus Jettenia ecosi reconstructed from metagenome of an anammox bioreactor.</title>
        <authorList>
            <person name="Mardanov A.V."/>
            <person name="Beletsky A.V."/>
            <person name="Ravin N.V."/>
            <person name="Botchkova E.A."/>
            <person name="Litti Y.V."/>
            <person name="Nozhevnikova A.N."/>
        </authorList>
    </citation>
    <scope>NUCLEOTIDE SEQUENCE [LARGE SCALE GENOMIC DNA]</scope>
    <source>
        <strain evidence="5">J2</strain>
    </source>
</reference>
<evidence type="ECO:0000313" key="6">
    <source>
        <dbReference type="Proteomes" id="UP000319783"/>
    </source>
</evidence>
<dbReference type="InterPro" id="IPR051043">
    <property type="entry name" value="Sulfatase_Mod_Factor_Kinase"/>
</dbReference>
<evidence type="ECO:0000256" key="2">
    <source>
        <dbReference type="SAM" id="Coils"/>
    </source>
</evidence>
<dbReference type="Pfam" id="PF03781">
    <property type="entry name" value="FGE-sulfatase"/>
    <property type="match status" value="1"/>
</dbReference>
<evidence type="ECO:0000256" key="1">
    <source>
        <dbReference type="PROSITE-ProRule" id="PRU00339"/>
    </source>
</evidence>
<dbReference type="SUPFAM" id="SSF48452">
    <property type="entry name" value="TPR-like"/>
    <property type="match status" value="1"/>
</dbReference>